<proteinExistence type="inferred from homology"/>
<dbReference type="STRING" id="1045558.SAMN05216175_11033"/>
<dbReference type="Gene3D" id="3.40.50.11690">
    <property type="entry name" value="Cell division protein FtsQ/DivIB"/>
    <property type="match status" value="1"/>
</dbReference>
<dbReference type="PANTHER" id="PTHR35851:SF1">
    <property type="entry name" value="CELL DIVISION PROTEIN FTSQ"/>
    <property type="match status" value="1"/>
</dbReference>
<dbReference type="GO" id="GO:0032153">
    <property type="term" value="C:cell division site"/>
    <property type="evidence" value="ECO:0007669"/>
    <property type="project" value="UniProtKB-UniRule"/>
</dbReference>
<feature type="transmembrane region" description="Helical" evidence="9">
    <location>
        <begin position="44"/>
        <end position="65"/>
    </location>
</feature>
<comment type="subunit">
    <text evidence="9">Part of a complex composed of FtsB, FtsL and FtsQ.</text>
</comment>
<dbReference type="GO" id="GO:0090529">
    <property type="term" value="P:cell septum assembly"/>
    <property type="evidence" value="ECO:0007669"/>
    <property type="project" value="InterPro"/>
</dbReference>
<sequence>MAAGLQKLRVFDQSALPPLVADAAPEKGSQDESEKQSEKETEGYWRPLLILTAFLIFCSLMLSAYSQTVMWLDKPIAEVRIIGDTKYLNKRVLAEKLAAGINAPLMNVDIATLRETILDDPWVHGAKIKRDWPPAVEVTIDEQIPVARWGGKGLLNHQGDIFWPESTQGYLSLPVLNGPATQTQQLMAQYHDLSRLFQGADVKMTGLSMEARGAWSLVLDNGIEVIVGREQLRERLQRFLHVYQKELAPRAEQIEKVDIRYTNGVAVKWRKHEEQVKAG</sequence>
<evidence type="ECO:0000313" key="11">
    <source>
        <dbReference type="EMBL" id="SFG63892.1"/>
    </source>
</evidence>
<dbReference type="Proteomes" id="UP000198623">
    <property type="component" value="Unassembled WGS sequence"/>
</dbReference>
<keyword evidence="5 9" id="KW-0812">Transmembrane</keyword>
<comment type="subcellular location">
    <subcellularLocation>
        <location evidence="9">Cell inner membrane</location>
        <topology evidence="9">Single-pass type II membrane protein</topology>
    </subcellularLocation>
    <subcellularLocation>
        <location evidence="1">Membrane</location>
    </subcellularLocation>
    <text evidence="9">Localizes to the division septum.</text>
</comment>
<dbReference type="InterPro" id="IPR034746">
    <property type="entry name" value="POTRA"/>
</dbReference>
<gene>
    <name evidence="9" type="primary">ftsQ</name>
    <name evidence="11" type="ORF">SAMN05216175_11033</name>
</gene>
<evidence type="ECO:0000256" key="5">
    <source>
        <dbReference type="ARBA" id="ARBA00022692"/>
    </source>
</evidence>
<keyword evidence="6 9" id="KW-1133">Transmembrane helix</keyword>
<evidence type="ECO:0000256" key="4">
    <source>
        <dbReference type="ARBA" id="ARBA00022618"/>
    </source>
</evidence>
<comment type="function">
    <text evidence="9">Essential cell division protein. May link together the upstream cell division proteins, which are predominantly cytoplasmic, with the downstream cell division proteins, which are predominantly periplasmic. May control correct divisome assembly.</text>
</comment>
<organism evidence="11 12">
    <name type="scientific">Neptunomonas qingdaonensis</name>
    <dbReference type="NCBI Taxonomy" id="1045558"/>
    <lineage>
        <taxon>Bacteria</taxon>
        <taxon>Pseudomonadati</taxon>
        <taxon>Pseudomonadota</taxon>
        <taxon>Gammaproteobacteria</taxon>
        <taxon>Oceanospirillales</taxon>
        <taxon>Oceanospirillaceae</taxon>
        <taxon>Neptunomonas</taxon>
    </lineage>
</organism>
<evidence type="ECO:0000256" key="1">
    <source>
        <dbReference type="ARBA" id="ARBA00004370"/>
    </source>
</evidence>
<keyword evidence="3 9" id="KW-0997">Cell inner membrane</keyword>
<reference evidence="12" key="1">
    <citation type="submission" date="2016-10" db="EMBL/GenBank/DDBJ databases">
        <authorList>
            <person name="Varghese N."/>
            <person name="Submissions S."/>
        </authorList>
    </citation>
    <scope>NUCLEOTIDE SEQUENCE [LARGE SCALE GENOMIC DNA]</scope>
    <source>
        <strain evidence="12">CGMCC 1.10971</strain>
    </source>
</reference>
<dbReference type="PANTHER" id="PTHR35851">
    <property type="entry name" value="CELL DIVISION PROTEIN FTSQ"/>
    <property type="match status" value="1"/>
</dbReference>
<evidence type="ECO:0000256" key="3">
    <source>
        <dbReference type="ARBA" id="ARBA00022519"/>
    </source>
</evidence>
<dbReference type="InterPro" id="IPR026579">
    <property type="entry name" value="FtsQ"/>
</dbReference>
<comment type="similarity">
    <text evidence="9">Belongs to the FtsQ/DivIB family. FtsQ subfamily.</text>
</comment>
<dbReference type="Pfam" id="PF03799">
    <property type="entry name" value="FtsQ_DivIB_C"/>
    <property type="match status" value="1"/>
</dbReference>
<dbReference type="HAMAP" id="MF_00911">
    <property type="entry name" value="FtsQ_subfam"/>
    <property type="match status" value="1"/>
</dbReference>
<dbReference type="OrthoDB" id="9790370at2"/>
<keyword evidence="4 9" id="KW-0132">Cell division</keyword>
<evidence type="ECO:0000256" key="2">
    <source>
        <dbReference type="ARBA" id="ARBA00022475"/>
    </source>
</evidence>
<dbReference type="Pfam" id="PF08478">
    <property type="entry name" value="POTRA_1"/>
    <property type="match status" value="1"/>
</dbReference>
<dbReference type="GO" id="GO:0043093">
    <property type="term" value="P:FtsZ-dependent cytokinesis"/>
    <property type="evidence" value="ECO:0007669"/>
    <property type="project" value="UniProtKB-UniRule"/>
</dbReference>
<dbReference type="GO" id="GO:0005886">
    <property type="term" value="C:plasma membrane"/>
    <property type="evidence" value="ECO:0007669"/>
    <property type="project" value="UniProtKB-SubCell"/>
</dbReference>
<keyword evidence="8 9" id="KW-0131">Cell cycle</keyword>
<evidence type="ECO:0000313" key="12">
    <source>
        <dbReference type="Proteomes" id="UP000198623"/>
    </source>
</evidence>
<keyword evidence="12" id="KW-1185">Reference proteome</keyword>
<dbReference type="EMBL" id="FOOU01000010">
    <property type="protein sequence ID" value="SFG63892.1"/>
    <property type="molecule type" value="Genomic_DNA"/>
</dbReference>
<keyword evidence="7 9" id="KW-0472">Membrane</keyword>
<dbReference type="InterPro" id="IPR005548">
    <property type="entry name" value="Cell_div_FtsQ/DivIB_C"/>
</dbReference>
<dbReference type="InterPro" id="IPR013685">
    <property type="entry name" value="POTRA_FtsQ_type"/>
</dbReference>
<dbReference type="InterPro" id="IPR045335">
    <property type="entry name" value="FtsQ_C_sf"/>
</dbReference>
<dbReference type="AlphaFoldDB" id="A0A1I2TG00"/>
<name>A0A1I2TG00_9GAMM</name>
<evidence type="ECO:0000256" key="6">
    <source>
        <dbReference type="ARBA" id="ARBA00022989"/>
    </source>
</evidence>
<dbReference type="Gene3D" id="3.10.20.310">
    <property type="entry name" value="membrane protein fhac"/>
    <property type="match status" value="1"/>
</dbReference>
<evidence type="ECO:0000256" key="8">
    <source>
        <dbReference type="ARBA" id="ARBA00023306"/>
    </source>
</evidence>
<feature type="domain" description="POTRA" evidence="10">
    <location>
        <begin position="74"/>
        <end position="143"/>
    </location>
</feature>
<protein>
    <recommendedName>
        <fullName evidence="9">Cell division protein FtsQ</fullName>
    </recommendedName>
</protein>
<dbReference type="RefSeq" id="WP_090728745.1">
    <property type="nucleotide sequence ID" value="NZ_FOOU01000010.1"/>
</dbReference>
<keyword evidence="2 9" id="KW-1003">Cell membrane</keyword>
<evidence type="ECO:0000256" key="9">
    <source>
        <dbReference type="HAMAP-Rule" id="MF_00911"/>
    </source>
</evidence>
<evidence type="ECO:0000259" key="10">
    <source>
        <dbReference type="PROSITE" id="PS51779"/>
    </source>
</evidence>
<accession>A0A1I2TG00</accession>
<dbReference type="PROSITE" id="PS51779">
    <property type="entry name" value="POTRA"/>
    <property type="match status" value="1"/>
</dbReference>
<evidence type="ECO:0000256" key="7">
    <source>
        <dbReference type="ARBA" id="ARBA00023136"/>
    </source>
</evidence>